<evidence type="ECO:0000313" key="1">
    <source>
        <dbReference type="EMBL" id="MRN52158.1"/>
    </source>
</evidence>
<dbReference type="Proteomes" id="UP000463051">
    <property type="component" value="Unassembled WGS sequence"/>
</dbReference>
<accession>A0A7X2H3N8</accession>
<sequence>MHWHGWLHGIEHSSLGVGPPSLHGSFGLPAAVVCRFLQLDRYRSSSSKIPLHSFIPFPRGGTSLLG</sequence>
<comment type="caution">
    <text evidence="1">The sequence shown here is derived from an EMBL/GenBank/DDBJ whole genome shotgun (WGS) entry which is preliminary data.</text>
</comment>
<evidence type="ECO:0000313" key="2">
    <source>
        <dbReference type="Proteomes" id="UP000463051"/>
    </source>
</evidence>
<organism evidence="1 2">
    <name type="scientific">Paenibacillus monticola</name>
    <dbReference type="NCBI Taxonomy" id="2666075"/>
    <lineage>
        <taxon>Bacteria</taxon>
        <taxon>Bacillati</taxon>
        <taxon>Bacillota</taxon>
        <taxon>Bacilli</taxon>
        <taxon>Bacillales</taxon>
        <taxon>Paenibacillaceae</taxon>
        <taxon>Paenibacillus</taxon>
    </lineage>
</organism>
<dbReference type="RefSeq" id="WP_195724227.1">
    <property type="nucleotide sequence ID" value="NZ_WJXB01000001.1"/>
</dbReference>
<dbReference type="EMBL" id="WJXB01000001">
    <property type="protein sequence ID" value="MRN52158.1"/>
    <property type="molecule type" value="Genomic_DNA"/>
</dbReference>
<dbReference type="AlphaFoldDB" id="A0A7X2H3N8"/>
<keyword evidence="2" id="KW-1185">Reference proteome</keyword>
<gene>
    <name evidence="1" type="ORF">GJB61_04020</name>
</gene>
<name>A0A7X2H3N8_9BACL</name>
<proteinExistence type="predicted"/>
<reference evidence="1 2" key="1">
    <citation type="submission" date="2019-11" db="EMBL/GenBank/DDBJ databases">
        <title>Paenibacillus monticola sp. nov., a novel PGPR strain isolated from mountain sample in China.</title>
        <authorList>
            <person name="Zhao Q."/>
            <person name="Li H.-P."/>
            <person name="Zhang J.-L."/>
        </authorList>
    </citation>
    <scope>NUCLEOTIDE SEQUENCE [LARGE SCALE GENOMIC DNA]</scope>
    <source>
        <strain evidence="1 2">LC-T2</strain>
    </source>
</reference>
<protein>
    <submittedName>
        <fullName evidence="1">Uncharacterized protein</fullName>
    </submittedName>
</protein>